<dbReference type="PANTHER" id="PTHR44533">
    <property type="entry name" value="DEAD/H RNA HELICASE, PUTATIVE-RELATED"/>
    <property type="match status" value="1"/>
</dbReference>
<keyword evidence="1" id="KW-0547">Nucleotide-binding</keyword>
<feature type="region of interest" description="Disordered" evidence="5">
    <location>
        <begin position="622"/>
        <end position="657"/>
    </location>
</feature>
<evidence type="ECO:0000256" key="5">
    <source>
        <dbReference type="SAM" id="MobiDB-lite"/>
    </source>
</evidence>
<dbReference type="InterPro" id="IPR011545">
    <property type="entry name" value="DEAD/DEAH_box_helicase_dom"/>
</dbReference>
<feature type="region of interest" description="Disordered" evidence="5">
    <location>
        <begin position="1"/>
        <end position="73"/>
    </location>
</feature>
<evidence type="ECO:0000256" key="4">
    <source>
        <dbReference type="ARBA" id="ARBA00022840"/>
    </source>
</evidence>
<dbReference type="STRING" id="2018661.A0A2A2KK49"/>
<organism evidence="7 8">
    <name type="scientific">Diploscapter pachys</name>
    <dbReference type="NCBI Taxonomy" id="2018661"/>
    <lineage>
        <taxon>Eukaryota</taxon>
        <taxon>Metazoa</taxon>
        <taxon>Ecdysozoa</taxon>
        <taxon>Nematoda</taxon>
        <taxon>Chromadorea</taxon>
        <taxon>Rhabditida</taxon>
        <taxon>Rhabditina</taxon>
        <taxon>Rhabditomorpha</taxon>
        <taxon>Rhabditoidea</taxon>
        <taxon>Rhabditidae</taxon>
        <taxon>Diploscapter</taxon>
    </lineage>
</organism>
<dbReference type="InterPro" id="IPR014001">
    <property type="entry name" value="Helicase_ATP-bd"/>
</dbReference>
<sequence>MSDKQWDDSDSEDDNVVVEENPTIRPRKRQTSVAHTLEKDKTLNSSIAGSVKDSDESDSDDSDSIGTSAASEHMLDNEGEVTLDFDTTTCMKKFYFPGDISKPVRAKHRKQGDLGVVVEGESDRNLNFKKMIAMYNCSYRDIINEFADVELFFISVDSLIVECLAHSYHDWTLVGQSTVLTKQIDRFLDQFAVLGGHFKLIVFTDFATHFARDTTLSFARSLALAHLANGKYAHQLTYFSSPADPNWDRFLNDLTPSFLMISTDNVTREVCAQEDVNLEPLFELIALQALTRAVFIVPLTGIVVNFAKVMAYMISPRLTVTQNFESFMAAHWDCNTELLKSAKNPSIAGSDLKNVCELWAKIIVEGGKGENKSDHWESICCAVLLASLIGVHRGAQRVYIEPKENGKRGLDVIRDRRLLLTTAVNYLDKLDMKTIKFDIFDMWDGKLVLGLFDAICANENVLPYRLQEEFAKLHAAAGLTKPLATDVDEKLFAPFQELENPLKTLPFFYEIKSPMLDKYCPEMKEASKLAHHVDEKGIVDYAQAYHNAGMWNLREIDDDVIKHNKNEVASAVVEDHWQRRRVLKQKQALSKWYELFANALEGKNSNLLVDFSRVPKGFARSEEEEAAEANKKSGKGWAGQKPGGGGGKKGKEPPKSKKDLIVEANKKAKDAKLQEDEDKKLKFAAAQGKLAISSLMRLYPTLELDKTKASCCYEITTREYREIMDQYGGRSNQARRKIETVQLVGHIKNCFVKHWKHLDDKQKEQIVDFWVSLGFDAPAGTKSSAEAANKKLDLGMHMVYYQLEYGGQLIDIHSDPQKDDRVSGFSPDAWQRKMLDSVDRTNSALIVAPTSAGKTFVSYYCIEKVLRNSDDDVVVYVSPSKALLNQVCGSIYARFRNKTIQTGKHLFGTLTNEFGNNALTCQVLVTVPESLEALMMSTSREVQQFVKNIKYVIFDEVHCIGASEEAHIWEHLLLLIRCPFLALSATIGNANKLHEWLNAMEGAKSSGKRKVDLIMYSERYSELELALVSMDKPQGIEGGMQELTFDDEKEENGDEKQSALVVPMMPYGVYMPEKLRMFGIPADQQLTARQILSLYNIMASVDDVTKKQYEPAKFFGQKGKESVWISRAMLRELENKLKERFLQWLESDEEKMKKVLTLMADPIKTQMEYRTLPFNKEKAAREAIVPLVENLRNENMLPAICFNDDRFVCETLAETVFSYLEEKQKAGFEEN</sequence>
<dbReference type="Pfam" id="PF23002">
    <property type="entry name" value="PIN-like_DDX60"/>
    <property type="match status" value="1"/>
</dbReference>
<dbReference type="InterPro" id="IPR055124">
    <property type="entry name" value="PIN-like_DDX60"/>
</dbReference>
<keyword evidence="3" id="KW-0347">Helicase</keyword>
<dbReference type="SUPFAM" id="SSF52540">
    <property type="entry name" value="P-loop containing nucleoside triphosphate hydrolases"/>
    <property type="match status" value="1"/>
</dbReference>
<evidence type="ECO:0000313" key="8">
    <source>
        <dbReference type="Proteomes" id="UP000218231"/>
    </source>
</evidence>
<dbReference type="OrthoDB" id="64767at2759"/>
<gene>
    <name evidence="7" type="ORF">WR25_24542</name>
</gene>
<evidence type="ECO:0000256" key="1">
    <source>
        <dbReference type="ARBA" id="ARBA00022741"/>
    </source>
</evidence>
<dbReference type="InterPro" id="IPR052431">
    <property type="entry name" value="SKI2_subfamily_helicases"/>
</dbReference>
<feature type="domain" description="Helicase ATP-binding" evidence="6">
    <location>
        <begin position="835"/>
        <end position="1005"/>
    </location>
</feature>
<keyword evidence="4" id="KW-0067">ATP-binding</keyword>
<dbReference type="PROSITE" id="PS51192">
    <property type="entry name" value="HELICASE_ATP_BIND_1"/>
    <property type="match status" value="1"/>
</dbReference>
<evidence type="ECO:0000256" key="2">
    <source>
        <dbReference type="ARBA" id="ARBA00022801"/>
    </source>
</evidence>
<accession>A0A2A2KK49</accession>
<protein>
    <recommendedName>
        <fullName evidence="6">Helicase ATP-binding domain-containing protein</fullName>
    </recommendedName>
</protein>
<dbReference type="GO" id="GO:0016787">
    <property type="term" value="F:hydrolase activity"/>
    <property type="evidence" value="ECO:0007669"/>
    <property type="project" value="UniProtKB-KW"/>
</dbReference>
<dbReference type="AlphaFoldDB" id="A0A2A2KK49"/>
<feature type="compositionally biased region" description="Acidic residues" evidence="5">
    <location>
        <begin position="8"/>
        <end position="17"/>
    </location>
</feature>
<dbReference type="GO" id="GO:0003676">
    <property type="term" value="F:nucleic acid binding"/>
    <property type="evidence" value="ECO:0007669"/>
    <property type="project" value="InterPro"/>
</dbReference>
<comment type="caution">
    <text evidence="7">The sequence shown here is derived from an EMBL/GenBank/DDBJ whole genome shotgun (WGS) entry which is preliminary data.</text>
</comment>
<keyword evidence="2" id="KW-0378">Hydrolase</keyword>
<dbReference type="Proteomes" id="UP000218231">
    <property type="component" value="Unassembled WGS sequence"/>
</dbReference>
<dbReference type="InterPro" id="IPR027417">
    <property type="entry name" value="P-loop_NTPase"/>
</dbReference>
<evidence type="ECO:0000256" key="3">
    <source>
        <dbReference type="ARBA" id="ARBA00022806"/>
    </source>
</evidence>
<dbReference type="GO" id="GO:0005737">
    <property type="term" value="C:cytoplasm"/>
    <property type="evidence" value="ECO:0007669"/>
    <property type="project" value="TreeGrafter"/>
</dbReference>
<dbReference type="FunFam" id="3.40.50.300:FF:001039">
    <property type="entry name" value="ATP-dependent RNA helicase DDX60"/>
    <property type="match status" value="1"/>
</dbReference>
<dbReference type="Pfam" id="PF00270">
    <property type="entry name" value="DEAD"/>
    <property type="match status" value="1"/>
</dbReference>
<dbReference type="GO" id="GO:0005524">
    <property type="term" value="F:ATP binding"/>
    <property type="evidence" value="ECO:0007669"/>
    <property type="project" value="UniProtKB-KW"/>
</dbReference>
<name>A0A2A2KK49_9BILA</name>
<dbReference type="EMBL" id="LIAE01008370">
    <property type="protein sequence ID" value="PAV74267.1"/>
    <property type="molecule type" value="Genomic_DNA"/>
</dbReference>
<evidence type="ECO:0000313" key="7">
    <source>
        <dbReference type="EMBL" id="PAV74267.1"/>
    </source>
</evidence>
<dbReference type="Gene3D" id="3.40.50.300">
    <property type="entry name" value="P-loop containing nucleotide triphosphate hydrolases"/>
    <property type="match status" value="1"/>
</dbReference>
<dbReference type="GO" id="GO:0004386">
    <property type="term" value="F:helicase activity"/>
    <property type="evidence" value="ECO:0007669"/>
    <property type="project" value="UniProtKB-KW"/>
</dbReference>
<evidence type="ECO:0000259" key="6">
    <source>
        <dbReference type="PROSITE" id="PS51192"/>
    </source>
</evidence>
<keyword evidence="8" id="KW-1185">Reference proteome</keyword>
<proteinExistence type="predicted"/>
<reference evidence="7 8" key="1">
    <citation type="journal article" date="2017" name="Curr. Biol.">
        <title>Genome architecture and evolution of a unichromosomal asexual nematode.</title>
        <authorList>
            <person name="Fradin H."/>
            <person name="Zegar C."/>
            <person name="Gutwein M."/>
            <person name="Lucas J."/>
            <person name="Kovtun M."/>
            <person name="Corcoran D."/>
            <person name="Baugh L.R."/>
            <person name="Kiontke K."/>
            <person name="Gunsalus K."/>
            <person name="Fitch D.H."/>
            <person name="Piano F."/>
        </authorList>
    </citation>
    <scope>NUCLEOTIDE SEQUENCE [LARGE SCALE GENOMIC DNA]</scope>
    <source>
        <strain evidence="7">PF1309</strain>
    </source>
</reference>
<dbReference type="SMART" id="SM00487">
    <property type="entry name" value="DEXDc"/>
    <property type="match status" value="1"/>
</dbReference>
<dbReference type="PANTHER" id="PTHR44533:SF4">
    <property type="entry name" value="DEAD_H RNA HELICASE, PUTATIVE-RELATED"/>
    <property type="match status" value="1"/>
</dbReference>